<reference evidence="1 2" key="1">
    <citation type="submission" date="2018-05" db="EMBL/GenBank/DDBJ databases">
        <authorList>
            <consortium name="IHU Genomes"/>
        </authorList>
    </citation>
    <scope>NUCLEOTIDE SEQUENCE [LARGE SCALE GENOMIC DNA]</scope>
    <source>
        <strain evidence="1 2">P7335</strain>
    </source>
</reference>
<dbReference type="EMBL" id="UEGS01000001">
    <property type="protein sequence ID" value="SRX82285.1"/>
    <property type="molecule type" value="Genomic_DNA"/>
</dbReference>
<protein>
    <submittedName>
        <fullName evidence="1">Uncharacterized protein</fullName>
    </submittedName>
</protein>
<dbReference type="Proteomes" id="UP000252008">
    <property type="component" value="Unassembled WGS sequence"/>
</dbReference>
<name>A0A375YMB5_MYCPF</name>
<evidence type="ECO:0000313" key="2">
    <source>
        <dbReference type="Proteomes" id="UP000252008"/>
    </source>
</evidence>
<dbReference type="RefSeq" id="WP_083143867.1">
    <property type="nucleotide sequence ID" value="NZ_MVID01000010.1"/>
</dbReference>
<sequence>MSEVDDATADAVGKLTEALEFVERARGHLYAFHQLMGRADLLAGEACDQLRDNGNDAIAERLETDLVGRNVLYGRWTFQVVEEFDDTYWSVFREHEQRVRDELLAGERHVHEARMKERRRTHGRKGHEAGP</sequence>
<organism evidence="1 2">
    <name type="scientific">Mycolicibacterium parafortuitum</name>
    <name type="common">Mycobacterium parafortuitum</name>
    <dbReference type="NCBI Taxonomy" id="39692"/>
    <lineage>
        <taxon>Bacteria</taxon>
        <taxon>Bacillati</taxon>
        <taxon>Actinomycetota</taxon>
        <taxon>Actinomycetes</taxon>
        <taxon>Mycobacteriales</taxon>
        <taxon>Mycobacteriaceae</taxon>
        <taxon>Mycolicibacterium</taxon>
    </lineage>
</organism>
<accession>A0A375YMB5</accession>
<keyword evidence="2" id="KW-1185">Reference proteome</keyword>
<dbReference type="STRING" id="39692.BST38_13675"/>
<proteinExistence type="predicted"/>
<gene>
    <name evidence="1" type="ORF">MPP7335_04045</name>
</gene>
<evidence type="ECO:0000313" key="1">
    <source>
        <dbReference type="EMBL" id="SRX82285.1"/>
    </source>
</evidence>
<dbReference type="AlphaFoldDB" id="A0A375YMB5"/>